<organism evidence="3 4">
    <name type="scientific">Portibacter lacus</name>
    <dbReference type="NCBI Taxonomy" id="1099794"/>
    <lineage>
        <taxon>Bacteria</taxon>
        <taxon>Pseudomonadati</taxon>
        <taxon>Bacteroidota</taxon>
        <taxon>Saprospiria</taxon>
        <taxon>Saprospirales</taxon>
        <taxon>Haliscomenobacteraceae</taxon>
        <taxon>Portibacter</taxon>
    </lineage>
</organism>
<evidence type="ECO:0000313" key="4">
    <source>
        <dbReference type="Proteomes" id="UP001156666"/>
    </source>
</evidence>
<keyword evidence="1" id="KW-0472">Membrane</keyword>
<keyword evidence="1" id="KW-1133">Transmembrane helix</keyword>
<dbReference type="Proteomes" id="UP001156666">
    <property type="component" value="Unassembled WGS sequence"/>
</dbReference>
<feature type="transmembrane region" description="Helical" evidence="1">
    <location>
        <begin position="20"/>
        <end position="37"/>
    </location>
</feature>
<gene>
    <name evidence="3" type="ORF">GCM10007940_34530</name>
</gene>
<dbReference type="InterPro" id="IPR018638">
    <property type="entry name" value="DUF2061_membrane"/>
</dbReference>
<dbReference type="AlphaFoldDB" id="A0AA37WFP4"/>
<evidence type="ECO:0000259" key="2">
    <source>
        <dbReference type="Pfam" id="PF09834"/>
    </source>
</evidence>
<evidence type="ECO:0000256" key="1">
    <source>
        <dbReference type="SAM" id="Phobius"/>
    </source>
</evidence>
<dbReference type="Pfam" id="PF09834">
    <property type="entry name" value="DUF2061"/>
    <property type="match status" value="1"/>
</dbReference>
<name>A0AA37WFP4_9BACT</name>
<protein>
    <recommendedName>
        <fullName evidence="2">DUF2061 domain-containing protein</fullName>
    </recommendedName>
</protein>
<reference evidence="3" key="2">
    <citation type="submission" date="2023-01" db="EMBL/GenBank/DDBJ databases">
        <title>Draft genome sequence of Portibacter lacus strain NBRC 108769.</title>
        <authorList>
            <person name="Sun Q."/>
            <person name="Mori K."/>
        </authorList>
    </citation>
    <scope>NUCLEOTIDE SEQUENCE</scope>
    <source>
        <strain evidence="3">NBRC 108769</strain>
    </source>
</reference>
<keyword evidence="4" id="KW-1185">Reference proteome</keyword>
<dbReference type="RefSeq" id="WP_235292785.1">
    <property type="nucleotide sequence ID" value="NZ_BSOH01000023.1"/>
</dbReference>
<feature type="transmembrane region" description="Helical" evidence="1">
    <location>
        <begin position="43"/>
        <end position="61"/>
    </location>
</feature>
<reference evidence="3" key="1">
    <citation type="journal article" date="2014" name="Int. J. Syst. Evol. Microbiol.">
        <title>Complete genome sequence of Corynebacterium casei LMG S-19264T (=DSM 44701T), isolated from a smear-ripened cheese.</title>
        <authorList>
            <consortium name="US DOE Joint Genome Institute (JGI-PGF)"/>
            <person name="Walter F."/>
            <person name="Albersmeier A."/>
            <person name="Kalinowski J."/>
            <person name="Ruckert C."/>
        </authorList>
    </citation>
    <scope>NUCLEOTIDE SEQUENCE</scope>
    <source>
        <strain evidence="3">NBRC 108769</strain>
    </source>
</reference>
<evidence type="ECO:0000313" key="3">
    <source>
        <dbReference type="EMBL" id="GLR18837.1"/>
    </source>
</evidence>
<dbReference type="EMBL" id="BSOH01000023">
    <property type="protein sequence ID" value="GLR18837.1"/>
    <property type="molecule type" value="Genomic_DNA"/>
</dbReference>
<comment type="caution">
    <text evidence="3">The sequence shown here is derived from an EMBL/GenBank/DDBJ whole genome shotgun (WGS) entry which is preliminary data.</text>
</comment>
<feature type="domain" description="DUF2061" evidence="2">
    <location>
        <begin position="16"/>
        <end position="66"/>
    </location>
</feature>
<sequence length="86" mass="10069">MTRKHEYVEESHLRSIVKGITWRIIASTTILIITYMTTGEMDTAITIASIEFFVKLLLYYLHERAWIMLPRGTLRKLLGIKKEKDA</sequence>
<proteinExistence type="predicted"/>
<keyword evidence="1" id="KW-0812">Transmembrane</keyword>
<accession>A0AA37WFP4</accession>